<comment type="similarity">
    <text evidence="2">Belongs to the ABC transporter superfamily.</text>
</comment>
<comment type="subcellular location">
    <subcellularLocation>
        <location evidence="1">Cell membrane</location>
        <topology evidence="1">Peripheral membrane protein</topology>
    </subcellularLocation>
</comment>
<dbReference type="PROSITE" id="PS50893">
    <property type="entry name" value="ABC_TRANSPORTER_2"/>
    <property type="match status" value="2"/>
</dbReference>
<evidence type="ECO:0000256" key="1">
    <source>
        <dbReference type="ARBA" id="ARBA00004202"/>
    </source>
</evidence>
<dbReference type="CDD" id="cd03257">
    <property type="entry name" value="ABC_NikE_OppD_transporters"/>
    <property type="match status" value="2"/>
</dbReference>
<dbReference type="OMA" id="KSFPHEF"/>
<dbReference type="InterPro" id="IPR013563">
    <property type="entry name" value="Oligopep_ABC_C"/>
</dbReference>
<gene>
    <name evidence="9" type="primary">gsiA</name>
    <name evidence="9" type="ORF">ERS019316_02217</name>
    <name evidence="10" type="ORF">GM544_02070</name>
    <name evidence="11" type="ORF">SAMEA4038883_01345</name>
</gene>
<dbReference type="RefSeq" id="WP_001077263.1">
    <property type="nucleotide sequence ID" value="NZ_CDQD01000002.1"/>
</dbReference>
<dbReference type="GO" id="GO:0005524">
    <property type="term" value="F:ATP binding"/>
    <property type="evidence" value="ECO:0007669"/>
    <property type="project" value="UniProtKB-KW"/>
</dbReference>
<evidence type="ECO:0000313" key="14">
    <source>
        <dbReference type="Proteomes" id="UP000476212"/>
    </source>
</evidence>
<dbReference type="PANTHER" id="PTHR43297">
    <property type="entry name" value="OLIGOPEPTIDE TRANSPORT ATP-BINDING PROTEIN APPD"/>
    <property type="match status" value="1"/>
</dbReference>
<name>A0A0B7MDE2_STREE</name>
<keyword evidence="3" id="KW-0813">Transport</keyword>
<evidence type="ECO:0000256" key="3">
    <source>
        <dbReference type="ARBA" id="ARBA00022448"/>
    </source>
</evidence>
<evidence type="ECO:0000256" key="6">
    <source>
        <dbReference type="ARBA" id="ARBA00022840"/>
    </source>
</evidence>
<keyword evidence="4" id="KW-1003">Cell membrane</keyword>
<accession>A0A0B7MDE2</accession>
<keyword evidence="5" id="KW-0547">Nucleotide-binding</keyword>
<keyword evidence="7" id="KW-0472">Membrane</keyword>
<feature type="domain" description="ABC transporter" evidence="8">
    <location>
        <begin position="350"/>
        <end position="604"/>
    </location>
</feature>
<protein>
    <submittedName>
        <fullName evidence="9 10">ABC transporter ATP-binding protein</fullName>
        <ecNumber evidence="9">3.6.3.-</ecNumber>
    </submittedName>
</protein>
<dbReference type="NCBIfam" id="NF008453">
    <property type="entry name" value="PRK11308.1"/>
    <property type="match status" value="2"/>
</dbReference>
<dbReference type="FunFam" id="3.40.50.300:FF:000016">
    <property type="entry name" value="Oligopeptide ABC transporter ATP-binding component"/>
    <property type="match status" value="2"/>
</dbReference>
<dbReference type="EMBL" id="CABDLL010000009">
    <property type="protein sequence ID" value="VTE39425.1"/>
    <property type="molecule type" value="Genomic_DNA"/>
</dbReference>
<dbReference type="Pfam" id="PF00005">
    <property type="entry name" value="ABC_tran"/>
    <property type="match status" value="2"/>
</dbReference>
<dbReference type="NCBIfam" id="TIGR01727">
    <property type="entry name" value="oligo_HPY"/>
    <property type="match status" value="1"/>
</dbReference>
<evidence type="ECO:0000256" key="4">
    <source>
        <dbReference type="ARBA" id="ARBA00022475"/>
    </source>
</evidence>
<evidence type="ECO:0000313" key="10">
    <source>
        <dbReference type="EMBL" id="MTV89315.1"/>
    </source>
</evidence>
<evidence type="ECO:0000256" key="7">
    <source>
        <dbReference type="ARBA" id="ARBA00023136"/>
    </source>
</evidence>
<dbReference type="GO" id="GO:0016887">
    <property type="term" value="F:ATP hydrolysis activity"/>
    <property type="evidence" value="ECO:0007669"/>
    <property type="project" value="InterPro"/>
</dbReference>
<sequence>MNQTVLDVKNLKTEFITDKKAFPIIKDVNFTLERGKVLGIVGESGCGKSVTVNTVLNLLPKNGRIAEGEITYFDEDKPIELQKLKQYGKEFRKLRGENISMIFQDPMSALNPVYTIGNQITEVLHEHYDISKEEANKRAIEMLEKLGIHNAAERMNDYPHQFSGGQRQRIVIAIAMVCNPDILIADEPTTALDVTIQAQILDLLDDLRKEHGTSIILITHDLGVIAQIADEVAVMYAGEVVEVGTVAQIFDQPKHPYTRSLLRSIPNPENMDKKLHVIQGSVPSISEISEKGCRFANRIPWLEKEHHEEEPQLHDLGDGHFVRCSCYKHFFFEDKEEETLAEKHVGNVVLEVKNIKKYYYPKKQLFKPLGSPLKALDDVSLELRKGTTIGIVGESGSGKSTIAKSLMKLHDITDGEINIDLNGKTQNIYGIKRKEDLDFRKKVQMVFQDPYASLNPTKKIYNSFDEPMIVHNIGNKEERFERMKEALKMVNVPVEYLERYPHEFSGGQRQRLCIARALCMKPEILILDEPVSALDLSVQAQVLNYLVEIQNKEDLTYVFISHDLGVVKYMCDYLYVIHKGRIVEAGSREDIYNNPMHIYTKKLLAAIPEVDYHFKEALATKRKENEVEFKAQYHEFYDEDGRAYDLKQVSPTHFVALKPE</sequence>
<proteinExistence type="inferred from homology"/>
<dbReference type="Pfam" id="PF08352">
    <property type="entry name" value="oligo_HPY"/>
    <property type="match status" value="2"/>
</dbReference>
<evidence type="ECO:0000256" key="5">
    <source>
        <dbReference type="ARBA" id="ARBA00022741"/>
    </source>
</evidence>
<dbReference type="NCBIfam" id="NF007739">
    <property type="entry name" value="PRK10419.1"/>
    <property type="match status" value="2"/>
</dbReference>
<organism evidence="9 12">
    <name type="scientific">Streptococcus pneumoniae</name>
    <dbReference type="NCBI Taxonomy" id="1313"/>
    <lineage>
        <taxon>Bacteria</taxon>
        <taxon>Bacillati</taxon>
        <taxon>Bacillota</taxon>
        <taxon>Bacilli</taxon>
        <taxon>Lactobacillales</taxon>
        <taxon>Streptococcaceae</taxon>
        <taxon>Streptococcus</taxon>
    </lineage>
</organism>
<dbReference type="EMBL" id="WNIB01000005">
    <property type="protein sequence ID" value="MTV89315.1"/>
    <property type="molecule type" value="Genomic_DNA"/>
</dbReference>
<evidence type="ECO:0000259" key="8">
    <source>
        <dbReference type="PROSITE" id="PS50893"/>
    </source>
</evidence>
<dbReference type="InterPro" id="IPR027417">
    <property type="entry name" value="P-loop_NTPase"/>
</dbReference>
<evidence type="ECO:0000313" key="12">
    <source>
        <dbReference type="Proteomes" id="UP000040910"/>
    </source>
</evidence>
<dbReference type="PANTHER" id="PTHR43297:SF2">
    <property type="entry name" value="DIPEPTIDE TRANSPORT ATP-BINDING PROTEIN DPPD"/>
    <property type="match status" value="1"/>
</dbReference>
<dbReference type="GO" id="GO:0005886">
    <property type="term" value="C:plasma membrane"/>
    <property type="evidence" value="ECO:0007669"/>
    <property type="project" value="UniProtKB-SubCell"/>
</dbReference>
<keyword evidence="9" id="KW-0378">Hydrolase</keyword>
<dbReference type="InterPro" id="IPR003439">
    <property type="entry name" value="ABC_transporter-like_ATP-bd"/>
</dbReference>
<dbReference type="EC" id="3.6.3.-" evidence="9"/>
<reference evidence="10 14" key="3">
    <citation type="submission" date="2019-11" db="EMBL/GenBank/DDBJ databases">
        <title>Growth characteristics of pneumococcus vary with the chemical composition of the capsule and with environmental conditions.</title>
        <authorList>
            <person name="Tothpal A."/>
            <person name="Desobry K."/>
            <person name="Joshi S."/>
            <person name="Wyllie A.L."/>
            <person name="Weinberger D.M."/>
        </authorList>
    </citation>
    <scope>NUCLEOTIDE SEQUENCE [LARGE SCALE GENOMIC DNA]</scope>
    <source>
        <strain evidence="14">pnumococcus15C</strain>
        <strain evidence="10">Pnumococcus15C</strain>
    </source>
</reference>
<keyword evidence="6 9" id="KW-0067">ATP-binding</keyword>
<dbReference type="Proteomes" id="UP000040910">
    <property type="component" value="Unassembled WGS sequence"/>
</dbReference>
<evidence type="ECO:0000313" key="13">
    <source>
        <dbReference type="Proteomes" id="UP000310997"/>
    </source>
</evidence>
<dbReference type="PROSITE" id="PS00211">
    <property type="entry name" value="ABC_TRANSPORTER_1"/>
    <property type="match status" value="2"/>
</dbReference>
<evidence type="ECO:0000313" key="11">
    <source>
        <dbReference type="EMBL" id="VTE39425.1"/>
    </source>
</evidence>
<dbReference type="SUPFAM" id="SSF52540">
    <property type="entry name" value="P-loop containing nucleoside triphosphate hydrolases"/>
    <property type="match status" value="2"/>
</dbReference>
<evidence type="ECO:0000313" key="9">
    <source>
        <dbReference type="EMBL" id="CIV53327.1"/>
    </source>
</evidence>
<dbReference type="InterPro" id="IPR017871">
    <property type="entry name" value="ABC_transporter-like_CS"/>
</dbReference>
<dbReference type="EMBL" id="CKLF01000058">
    <property type="protein sequence ID" value="CIV53327.1"/>
    <property type="molecule type" value="Genomic_DNA"/>
</dbReference>
<dbReference type="SMART" id="SM00382">
    <property type="entry name" value="AAA"/>
    <property type="match status" value="2"/>
</dbReference>
<reference evidence="11 13" key="2">
    <citation type="submission" date="2019-04" db="EMBL/GenBank/DDBJ databases">
        <authorList>
            <consortium name="Pathogen Informatics"/>
        </authorList>
    </citation>
    <scope>NUCLEOTIDE SEQUENCE [LARGE SCALE GENOMIC DNA]</scope>
    <source>
        <strain evidence="11 13">GPSC559</strain>
    </source>
</reference>
<dbReference type="InterPro" id="IPR050388">
    <property type="entry name" value="ABC_Ni/Peptide_Import"/>
</dbReference>
<dbReference type="Proteomes" id="UP000476212">
    <property type="component" value="Unassembled WGS sequence"/>
</dbReference>
<dbReference type="InterPro" id="IPR003593">
    <property type="entry name" value="AAA+_ATPase"/>
</dbReference>
<dbReference type="Proteomes" id="UP000310997">
    <property type="component" value="Unassembled WGS sequence"/>
</dbReference>
<dbReference type="GO" id="GO:0015833">
    <property type="term" value="P:peptide transport"/>
    <property type="evidence" value="ECO:0007669"/>
    <property type="project" value="InterPro"/>
</dbReference>
<evidence type="ECO:0000256" key="2">
    <source>
        <dbReference type="ARBA" id="ARBA00005417"/>
    </source>
</evidence>
<feature type="domain" description="ABC transporter" evidence="8">
    <location>
        <begin position="6"/>
        <end position="262"/>
    </location>
</feature>
<reference evidence="9 12" key="1">
    <citation type="submission" date="2015-03" db="EMBL/GenBank/DDBJ databases">
        <authorList>
            <consortium name="Pathogen Informatics"/>
            <person name="Murphy D."/>
        </authorList>
    </citation>
    <scope>NUCLEOTIDE SEQUENCE [LARGE SCALE GENOMIC DNA]</scope>
    <source>
        <strain evidence="9">SMRU158</strain>
        <strain evidence="12">type strain: N</strain>
    </source>
</reference>
<dbReference type="AlphaFoldDB" id="A0A0B7MDE2"/>
<dbReference type="Gene3D" id="3.40.50.300">
    <property type="entry name" value="P-loop containing nucleotide triphosphate hydrolases"/>
    <property type="match status" value="2"/>
</dbReference>